<dbReference type="EMBL" id="FPKH01000001">
    <property type="protein sequence ID" value="SFX15800.1"/>
    <property type="molecule type" value="Genomic_DNA"/>
</dbReference>
<evidence type="ECO:0000313" key="2">
    <source>
        <dbReference type="Proteomes" id="UP000182489"/>
    </source>
</evidence>
<organism evidence="1 2">
    <name type="scientific">Janthinobacterium lividum</name>
    <dbReference type="NCBI Taxonomy" id="29581"/>
    <lineage>
        <taxon>Bacteria</taxon>
        <taxon>Pseudomonadati</taxon>
        <taxon>Pseudomonadota</taxon>
        <taxon>Betaproteobacteria</taxon>
        <taxon>Burkholderiales</taxon>
        <taxon>Oxalobacteraceae</taxon>
        <taxon>Janthinobacterium</taxon>
    </lineage>
</organism>
<dbReference type="Proteomes" id="UP000182489">
    <property type="component" value="Unassembled WGS sequence"/>
</dbReference>
<dbReference type="AlphaFoldDB" id="A0AB38C3K5"/>
<reference evidence="1 2" key="1">
    <citation type="submission" date="2016-11" db="EMBL/GenBank/DDBJ databases">
        <authorList>
            <person name="Varghese N."/>
            <person name="Submissions S."/>
        </authorList>
    </citation>
    <scope>NUCLEOTIDE SEQUENCE [LARGE SCALE GENOMIC DNA]</scope>
    <source>
        <strain evidence="1 2">NFR18</strain>
    </source>
</reference>
<sequence length="92" mass="10447">MPDFETIFNFRIPQFINLMFDNFDLAFPADAIGHAAVKSSVISDVVQTELGIKVPVEIRKFWDDKGSGYFGERALYFFGDGFTEQPRESLTS</sequence>
<dbReference type="RefSeq" id="WP_072452841.1">
    <property type="nucleotide sequence ID" value="NZ_FPKH01000001.1"/>
</dbReference>
<proteinExistence type="predicted"/>
<protein>
    <submittedName>
        <fullName evidence="1">Uncharacterized protein</fullName>
    </submittedName>
</protein>
<name>A0AB38C3K5_9BURK</name>
<gene>
    <name evidence="1" type="ORF">SAMN03097694_0963</name>
</gene>
<evidence type="ECO:0000313" key="1">
    <source>
        <dbReference type="EMBL" id="SFX15800.1"/>
    </source>
</evidence>
<accession>A0AB38C3K5</accession>
<comment type="caution">
    <text evidence="1">The sequence shown here is derived from an EMBL/GenBank/DDBJ whole genome shotgun (WGS) entry which is preliminary data.</text>
</comment>